<keyword evidence="1 4" id="KW-0732">Signal</keyword>
<dbReference type="Gene3D" id="2.160.20.10">
    <property type="entry name" value="Single-stranded right-handed beta-helix, Pectin lyase-like"/>
    <property type="match status" value="1"/>
</dbReference>
<dbReference type="GO" id="GO:0033953">
    <property type="term" value="F:alpha-agarase activity"/>
    <property type="evidence" value="ECO:0007669"/>
    <property type="project" value="UniProtKB-EC"/>
</dbReference>
<dbReference type="SUPFAM" id="SSF51126">
    <property type="entry name" value="Pectin lyase-like"/>
    <property type="match status" value="1"/>
</dbReference>
<dbReference type="InterPro" id="IPR003367">
    <property type="entry name" value="Thrombospondin_3-like_rpt"/>
</dbReference>
<feature type="compositionally biased region" description="Polar residues" evidence="3">
    <location>
        <begin position="344"/>
        <end position="353"/>
    </location>
</feature>
<feature type="compositionally biased region" description="Acidic residues" evidence="3">
    <location>
        <begin position="380"/>
        <end position="403"/>
    </location>
</feature>
<dbReference type="AlphaFoldDB" id="A0A5S9NN81"/>
<feature type="chain" id="PRO_5024889327" evidence="4">
    <location>
        <begin position="26"/>
        <end position="977"/>
    </location>
</feature>
<keyword evidence="6" id="KW-1185">Reference proteome</keyword>
<dbReference type="PANTHER" id="PTHR10199:SF100">
    <property type="entry name" value="THROMBOSPONDIN, ISOFORM A"/>
    <property type="match status" value="1"/>
</dbReference>
<feature type="compositionally biased region" description="Polar residues" evidence="3">
    <location>
        <begin position="238"/>
        <end position="250"/>
    </location>
</feature>
<evidence type="ECO:0000313" key="5">
    <source>
        <dbReference type="EMBL" id="CAA0091802.1"/>
    </source>
</evidence>
<dbReference type="OrthoDB" id="5410062at2"/>
<gene>
    <name evidence="5" type="ORF">OPDIPICF_03717</name>
</gene>
<dbReference type="InterPro" id="IPR028974">
    <property type="entry name" value="TSP_type-3_rpt"/>
</dbReference>
<keyword evidence="5" id="KW-0378">Hydrolase</keyword>
<feature type="signal peptide" evidence="4">
    <location>
        <begin position="1"/>
        <end position="25"/>
    </location>
</feature>
<dbReference type="GO" id="GO:0005509">
    <property type="term" value="F:calcium ion binding"/>
    <property type="evidence" value="ECO:0007669"/>
    <property type="project" value="InterPro"/>
</dbReference>
<dbReference type="InterPro" id="IPR011050">
    <property type="entry name" value="Pectin_lyase_fold/virulence"/>
</dbReference>
<dbReference type="EMBL" id="CACSIO010000002">
    <property type="protein sequence ID" value="CAA0091802.1"/>
    <property type="molecule type" value="Genomic_DNA"/>
</dbReference>
<evidence type="ECO:0000256" key="1">
    <source>
        <dbReference type="ARBA" id="ARBA00022729"/>
    </source>
</evidence>
<accession>A0A5S9NN81</accession>
<dbReference type="NCBIfam" id="NF041518">
    <property type="entry name" value="choice_anch_Q"/>
    <property type="match status" value="1"/>
</dbReference>
<name>A0A5S9NN81_9GAMM</name>
<evidence type="ECO:0000256" key="4">
    <source>
        <dbReference type="SAM" id="SignalP"/>
    </source>
</evidence>
<proteinExistence type="predicted"/>
<dbReference type="InterPro" id="IPR017897">
    <property type="entry name" value="Thrombospondin_3_rpt"/>
</dbReference>
<dbReference type="PANTHER" id="PTHR10199">
    <property type="entry name" value="THROMBOSPONDIN"/>
    <property type="match status" value="1"/>
</dbReference>
<evidence type="ECO:0000256" key="3">
    <source>
        <dbReference type="SAM" id="MobiDB-lite"/>
    </source>
</evidence>
<reference evidence="5 6" key="1">
    <citation type="submission" date="2019-11" db="EMBL/GenBank/DDBJ databases">
        <authorList>
            <person name="Holert J."/>
        </authorList>
    </citation>
    <scope>NUCLEOTIDE SEQUENCE [LARGE SCALE GENOMIC DNA]</scope>
    <source>
        <strain evidence="5">SB11_3</strain>
    </source>
</reference>
<protein>
    <submittedName>
        <fullName evidence="5">Alpha-agarase</fullName>
        <ecNumber evidence="5">3.2.1.158</ecNumber>
    </submittedName>
</protein>
<dbReference type="SUPFAM" id="SSF103647">
    <property type="entry name" value="TSP type-3 repeat"/>
    <property type="match status" value="2"/>
</dbReference>
<dbReference type="InterPro" id="IPR012334">
    <property type="entry name" value="Pectin_lyas_fold"/>
</dbReference>
<dbReference type="Gene3D" id="4.10.1080.10">
    <property type="entry name" value="TSP type-3 repeat"/>
    <property type="match status" value="2"/>
</dbReference>
<organism evidence="5 6">
    <name type="scientific">BD1-7 clade bacterium</name>
    <dbReference type="NCBI Taxonomy" id="2029982"/>
    <lineage>
        <taxon>Bacteria</taxon>
        <taxon>Pseudomonadati</taxon>
        <taxon>Pseudomonadota</taxon>
        <taxon>Gammaproteobacteria</taxon>
        <taxon>Cellvibrionales</taxon>
        <taxon>Spongiibacteraceae</taxon>
        <taxon>BD1-7 clade</taxon>
    </lineage>
</organism>
<feature type="region of interest" description="Disordered" evidence="3">
    <location>
        <begin position="231"/>
        <end position="441"/>
    </location>
</feature>
<dbReference type="EC" id="3.2.1.158" evidence="5"/>
<evidence type="ECO:0000313" key="6">
    <source>
        <dbReference type="Proteomes" id="UP000441399"/>
    </source>
</evidence>
<sequence>MGSFSLMGKTVVALFLMAASGVALSADEFRRQTTGVSSANANSSLGTIYALSDYGAQNGLCSRDARIEIKGGDCYFNNDVNLKKITKGSGCGDAKAEATLRTKSGAKVACNIEYYADRSFSSKTWPREIIKLNQKVIWQNTGATTAMSGSNAPLSAVAKTSDSVANTGMGITFSLASGSSGCSVSGTTVNFTSAGTCKVRGTAGSNSNLNSATADRTWSVFGDADNDGKHDGEDNCINVPNASQLNTDGDSQGDACDTDDDNDGSADTSDNCPLVSNNDQLNTDGDSQGNACDSDDDNDTVADNADNCPLVTNSNQANNDGDAQGDVCDSDDDNDSVADGSDNCQFVANTNQMDIPDNDGIGNACDSDDDNDGTANNADNDADNDGVADADEFGGDPYADNDNDGVPAYLDDNDNNAAIGNNDGKVESEFDPRGTGTPDFLNPAADSSAIRLYVDKKVDSSGNGQSWATAFKTLEEGITAAVAPGDQIWLAQGVYTPASGRFTIGQAISIYGGFFGKGTDFDGETKLSEAKLSLYPTVISGDIGGDDTNKFANGITPTADDIQGTNTDLILLIRDTGDETVRLDKLYFSGSARTAANNHGGAIKIDTNSTVEITNVTFQGNRVSGADAVGGALMVENSNVTVSDSTFEWNKSTSGRGGAIGVSGSSTLTMDRVTVNNNVSTNSDGAKAGGGAIYAVGNGANVFLVNSTVTANTATNNGGAFFIRDGATVNCEYCTVVNNSLLDTTSGSWERSIVLGDSGGSTGNLVLSRSLVVNDDAGANDSSKNGRTIRTYSSSQITDNGYNRIGTDGNAGVYYAANGGNETNFAMTFNNEVASEKTSKVMPENTASKFVNTVLGSDGGNTRTLPIMESTVKTDDYAGLRDVIPAAECNMADEDQRGWHRPFGNGCDVGAFEYTDANGSCWDDGAIDRSYAGTGNNFCFSTTGGTIDNIIKNTVIGEFHLWLSLGLLGLWGFRRRM</sequence>
<dbReference type="Pfam" id="PF02412">
    <property type="entry name" value="TSP_3"/>
    <property type="match status" value="5"/>
</dbReference>
<dbReference type="InterPro" id="IPR006626">
    <property type="entry name" value="PbH1"/>
</dbReference>
<dbReference type="SMART" id="SM00710">
    <property type="entry name" value="PbH1"/>
    <property type="match status" value="4"/>
</dbReference>
<feature type="compositionally biased region" description="Polar residues" evidence="3">
    <location>
        <begin position="310"/>
        <end position="321"/>
    </location>
</feature>
<dbReference type="Proteomes" id="UP000441399">
    <property type="component" value="Unassembled WGS sequence"/>
</dbReference>
<evidence type="ECO:0000256" key="2">
    <source>
        <dbReference type="ARBA" id="ARBA00022837"/>
    </source>
</evidence>
<keyword evidence="2" id="KW-0106">Calcium</keyword>
<dbReference type="PROSITE" id="PS51234">
    <property type="entry name" value="TSP3"/>
    <property type="match status" value="2"/>
</dbReference>
<feature type="compositionally biased region" description="Polar residues" evidence="3">
    <location>
        <begin position="274"/>
        <end position="289"/>
    </location>
</feature>
<dbReference type="GO" id="GO:0007155">
    <property type="term" value="P:cell adhesion"/>
    <property type="evidence" value="ECO:0007669"/>
    <property type="project" value="InterPro"/>
</dbReference>
<dbReference type="InterPro" id="IPR059226">
    <property type="entry name" value="Choice_anch_Q_dom"/>
</dbReference>
<keyword evidence="5" id="KW-0326">Glycosidase</keyword>
<dbReference type="FunFam" id="4.10.1080.10:FF:000001">
    <property type="entry name" value="Thrombospondin 3"/>
    <property type="match status" value="1"/>
</dbReference>